<dbReference type="PANTHER" id="PTHR35791">
    <property type="entry name" value="UPF0754 MEMBRANE PROTEIN YHEB"/>
    <property type="match status" value="1"/>
</dbReference>
<evidence type="ECO:0000256" key="4">
    <source>
        <dbReference type="ARBA" id="ARBA00022989"/>
    </source>
</evidence>
<dbReference type="RefSeq" id="WP_185623618.1">
    <property type="nucleotide sequence ID" value="NZ_JABGBW010000001.1"/>
</dbReference>
<evidence type="ECO:0000256" key="5">
    <source>
        <dbReference type="ARBA" id="ARBA00023136"/>
    </source>
</evidence>
<organism evidence="7 8">
    <name type="scientific">Peptostreptococcus canis</name>
    <dbReference type="NCBI Taxonomy" id="1159213"/>
    <lineage>
        <taxon>Bacteria</taxon>
        <taxon>Bacillati</taxon>
        <taxon>Bacillota</taxon>
        <taxon>Clostridia</taxon>
        <taxon>Peptostreptococcales</taxon>
        <taxon>Peptostreptococcaceae</taxon>
        <taxon>Peptostreptococcus</taxon>
    </lineage>
</organism>
<dbReference type="Proteomes" id="UP000713904">
    <property type="component" value="Unassembled WGS sequence"/>
</dbReference>
<dbReference type="PANTHER" id="PTHR35791:SF1">
    <property type="entry name" value="UPF0754 MEMBRANE PROTEIN YHEB"/>
    <property type="match status" value="1"/>
</dbReference>
<accession>A0ABR6TJN4</accession>
<keyword evidence="8" id="KW-1185">Reference proteome</keyword>
<evidence type="ECO:0000256" key="6">
    <source>
        <dbReference type="SAM" id="Phobius"/>
    </source>
</evidence>
<dbReference type="InterPro" id="IPR007383">
    <property type="entry name" value="DUF445"/>
</dbReference>
<comment type="similarity">
    <text evidence="2">Belongs to the UPF0754 family.</text>
</comment>
<comment type="subcellular location">
    <subcellularLocation>
        <location evidence="1">Endomembrane system</location>
    </subcellularLocation>
</comment>
<protein>
    <submittedName>
        <fullName evidence="7">DUF445 family protein</fullName>
    </submittedName>
</protein>
<comment type="caution">
    <text evidence="7">The sequence shown here is derived from an EMBL/GenBank/DDBJ whole genome shotgun (WGS) entry which is preliminary data.</text>
</comment>
<evidence type="ECO:0000256" key="3">
    <source>
        <dbReference type="ARBA" id="ARBA00022692"/>
    </source>
</evidence>
<evidence type="ECO:0000256" key="1">
    <source>
        <dbReference type="ARBA" id="ARBA00004308"/>
    </source>
</evidence>
<dbReference type="Pfam" id="PF04286">
    <property type="entry name" value="DUF445"/>
    <property type="match status" value="2"/>
</dbReference>
<keyword evidence="5 6" id="KW-0472">Membrane</keyword>
<keyword evidence="3 6" id="KW-0812">Transmembrane</keyword>
<gene>
    <name evidence="7" type="ORF">HLB29_02890</name>
</gene>
<sequence length="203" mass="22875">MLDYGVLIKILTMAIVGGIIGYVTNVLAVKMLFKPINPIKIPILDFEIVGLIPKRKSDIAKNIGTTVGDQLIDYDELISNMVKEGDKEKLKQVLKDRIFRVVEEKANFIPFIFRGKVFEVVDQIVDSEFEEGFDELVITAKEKIIARIDIAEMIENKINKLDLVELENIILSISKKELKHIENLGLLLGFLIGIVQGILSIIL</sequence>
<name>A0ABR6TJN4_9FIRM</name>
<proteinExistence type="inferred from homology"/>
<evidence type="ECO:0000313" key="7">
    <source>
        <dbReference type="EMBL" id="MBC2575623.1"/>
    </source>
</evidence>
<dbReference type="EMBL" id="JABGBW010000001">
    <property type="protein sequence ID" value="MBC2575623.1"/>
    <property type="molecule type" value="Genomic_DNA"/>
</dbReference>
<evidence type="ECO:0000313" key="8">
    <source>
        <dbReference type="Proteomes" id="UP000713904"/>
    </source>
</evidence>
<reference evidence="7 8" key="1">
    <citation type="submission" date="2020-05" db="EMBL/GenBank/DDBJ databases">
        <title>Draft genome of xy-202 and genomic insight in genome of the genus Peptostreptococcus.</title>
        <authorList>
            <person name="Zhang Z."/>
        </authorList>
    </citation>
    <scope>NUCLEOTIDE SEQUENCE [LARGE SCALE GENOMIC DNA]</scope>
    <source>
        <strain evidence="7 8">DSM 27025</strain>
    </source>
</reference>
<feature type="transmembrane region" description="Helical" evidence="6">
    <location>
        <begin position="184"/>
        <end position="202"/>
    </location>
</feature>
<evidence type="ECO:0000256" key="2">
    <source>
        <dbReference type="ARBA" id="ARBA00008053"/>
    </source>
</evidence>
<feature type="transmembrane region" description="Helical" evidence="6">
    <location>
        <begin position="6"/>
        <end position="33"/>
    </location>
</feature>
<keyword evidence="4 6" id="KW-1133">Transmembrane helix</keyword>